<dbReference type="Proteomes" id="UP000297716">
    <property type="component" value="Unassembled WGS sequence"/>
</dbReference>
<accession>A0A4Z0YYG9</accession>
<gene>
    <name evidence="2" type="ORF">E0Z10_g4227</name>
</gene>
<dbReference type="STRING" id="37992.A0A4Z0YYG9"/>
<evidence type="ECO:0000313" key="2">
    <source>
        <dbReference type="EMBL" id="TGJ84511.1"/>
    </source>
</evidence>
<proteinExistence type="predicted"/>
<reference evidence="2 3" key="1">
    <citation type="submission" date="2019-03" db="EMBL/GenBank/DDBJ databases">
        <title>Draft genome sequence of Xylaria hypoxylon DSM 108379, a ubiquitous saprotrophic-parasitic fungi on hardwood.</title>
        <authorList>
            <person name="Buettner E."/>
            <person name="Leonhardt S."/>
            <person name="Gebauer A.M."/>
            <person name="Liers C."/>
            <person name="Hofrichter M."/>
            <person name="Kellner H."/>
        </authorList>
    </citation>
    <scope>NUCLEOTIDE SEQUENCE [LARGE SCALE GENOMIC DNA]</scope>
    <source>
        <strain evidence="2 3">DSM 108379</strain>
    </source>
</reference>
<evidence type="ECO:0000313" key="3">
    <source>
        <dbReference type="Proteomes" id="UP000297716"/>
    </source>
</evidence>
<dbReference type="AlphaFoldDB" id="A0A4Z0YYG9"/>
<comment type="caution">
    <text evidence="2">The sequence shown here is derived from an EMBL/GenBank/DDBJ whole genome shotgun (WGS) entry which is preliminary data.</text>
</comment>
<name>A0A4Z0YYG9_9PEZI</name>
<evidence type="ECO:0000256" key="1">
    <source>
        <dbReference type="SAM" id="MobiDB-lite"/>
    </source>
</evidence>
<dbReference type="EMBL" id="SKBN01000065">
    <property type="protein sequence ID" value="TGJ84511.1"/>
    <property type="molecule type" value="Genomic_DNA"/>
</dbReference>
<sequence length="109" mass="12047">MANATPDPQDLPPHPRLKSPTTYKRDTIIQALADLYETLPHIDPSGVHRAPEEGWPEITDQSVAACGLRKTAEAVDLLRHLPYITGPTNCWFAPDAYAVDYRAVVGRGR</sequence>
<protein>
    <submittedName>
        <fullName evidence="2">Uncharacterized protein</fullName>
    </submittedName>
</protein>
<keyword evidence="3" id="KW-1185">Reference proteome</keyword>
<feature type="region of interest" description="Disordered" evidence="1">
    <location>
        <begin position="1"/>
        <end position="23"/>
    </location>
</feature>
<organism evidence="2 3">
    <name type="scientific">Xylaria hypoxylon</name>
    <dbReference type="NCBI Taxonomy" id="37992"/>
    <lineage>
        <taxon>Eukaryota</taxon>
        <taxon>Fungi</taxon>
        <taxon>Dikarya</taxon>
        <taxon>Ascomycota</taxon>
        <taxon>Pezizomycotina</taxon>
        <taxon>Sordariomycetes</taxon>
        <taxon>Xylariomycetidae</taxon>
        <taxon>Xylariales</taxon>
        <taxon>Xylariaceae</taxon>
        <taxon>Xylaria</taxon>
    </lineage>
</organism>
<dbReference type="OrthoDB" id="5343383at2759"/>